<protein>
    <recommendedName>
        <fullName evidence="8">SAM-dependent methyltransferase TRM5/TYW2-type domain-containing protein</fullName>
    </recommendedName>
</protein>
<dbReference type="Gene3D" id="3.40.50.150">
    <property type="entry name" value="Vaccinia Virus protein VP39"/>
    <property type="match status" value="1"/>
</dbReference>
<feature type="domain" description="SAM-dependent methyltransferase TRM5/TYW2-type" evidence="8">
    <location>
        <begin position="842"/>
        <end position="1101"/>
    </location>
</feature>
<organism evidence="9 10">
    <name type="scientific">Cucumis sativus</name>
    <name type="common">Cucumber</name>
    <dbReference type="NCBI Taxonomy" id="3659"/>
    <lineage>
        <taxon>Eukaryota</taxon>
        <taxon>Viridiplantae</taxon>
        <taxon>Streptophyta</taxon>
        <taxon>Embryophyta</taxon>
        <taxon>Tracheophyta</taxon>
        <taxon>Spermatophyta</taxon>
        <taxon>Magnoliopsida</taxon>
        <taxon>eudicotyledons</taxon>
        <taxon>Gunneridae</taxon>
        <taxon>Pentapetalae</taxon>
        <taxon>rosids</taxon>
        <taxon>fabids</taxon>
        <taxon>Cucurbitales</taxon>
        <taxon>Cucurbitaceae</taxon>
        <taxon>Benincaseae</taxon>
        <taxon>Cucumis</taxon>
    </lineage>
</organism>
<reference evidence="9 10" key="1">
    <citation type="journal article" date="2009" name="Nat. Genet.">
        <title>The genome of the cucumber, Cucumis sativus L.</title>
        <authorList>
            <person name="Huang S."/>
            <person name="Li R."/>
            <person name="Zhang Z."/>
            <person name="Li L."/>
            <person name="Gu X."/>
            <person name="Fan W."/>
            <person name="Lucas W.J."/>
            <person name="Wang X."/>
            <person name="Xie B."/>
            <person name="Ni P."/>
            <person name="Ren Y."/>
            <person name="Zhu H."/>
            <person name="Li J."/>
            <person name="Lin K."/>
            <person name="Jin W."/>
            <person name="Fei Z."/>
            <person name="Li G."/>
            <person name="Staub J."/>
            <person name="Kilian A."/>
            <person name="van der Vossen E.A."/>
            <person name="Wu Y."/>
            <person name="Guo J."/>
            <person name="He J."/>
            <person name="Jia Z."/>
            <person name="Ren Y."/>
            <person name="Tian G."/>
            <person name="Lu Y."/>
            <person name="Ruan J."/>
            <person name="Qian W."/>
            <person name="Wang M."/>
            <person name="Huang Q."/>
            <person name="Li B."/>
            <person name="Xuan Z."/>
            <person name="Cao J."/>
            <person name="Asan"/>
            <person name="Wu Z."/>
            <person name="Zhang J."/>
            <person name="Cai Q."/>
            <person name="Bai Y."/>
            <person name="Zhao B."/>
            <person name="Han Y."/>
            <person name="Li Y."/>
            <person name="Li X."/>
            <person name="Wang S."/>
            <person name="Shi Q."/>
            <person name="Liu S."/>
            <person name="Cho W.K."/>
            <person name="Kim J.Y."/>
            <person name="Xu Y."/>
            <person name="Heller-Uszynska K."/>
            <person name="Miao H."/>
            <person name="Cheng Z."/>
            <person name="Zhang S."/>
            <person name="Wu J."/>
            <person name="Yang Y."/>
            <person name="Kang H."/>
            <person name="Li M."/>
            <person name="Liang H."/>
            <person name="Ren X."/>
            <person name="Shi Z."/>
            <person name="Wen M."/>
            <person name="Jian M."/>
            <person name="Yang H."/>
            <person name="Zhang G."/>
            <person name="Yang Z."/>
            <person name="Chen R."/>
            <person name="Liu S."/>
            <person name="Li J."/>
            <person name="Ma L."/>
            <person name="Liu H."/>
            <person name="Zhou Y."/>
            <person name="Zhao J."/>
            <person name="Fang X."/>
            <person name="Li G."/>
            <person name="Fang L."/>
            <person name="Li Y."/>
            <person name="Liu D."/>
            <person name="Zheng H."/>
            <person name="Zhang Y."/>
            <person name="Qin N."/>
            <person name="Li Z."/>
            <person name="Yang G."/>
            <person name="Yang S."/>
            <person name="Bolund L."/>
            <person name="Kristiansen K."/>
            <person name="Zheng H."/>
            <person name="Li S."/>
            <person name="Zhang X."/>
            <person name="Yang H."/>
            <person name="Wang J."/>
            <person name="Sun R."/>
            <person name="Zhang B."/>
            <person name="Jiang S."/>
            <person name="Wang J."/>
            <person name="Du Y."/>
            <person name="Li S."/>
        </authorList>
    </citation>
    <scope>NUCLEOTIDE SEQUENCE [LARGE SCALE GENOMIC DNA]</scope>
    <source>
        <strain evidence="10">cv. 9930</strain>
    </source>
</reference>
<dbReference type="Pfam" id="PF25133">
    <property type="entry name" value="TYW2_N_2"/>
    <property type="match status" value="1"/>
</dbReference>
<dbReference type="STRING" id="3659.A0A0A0KHU3"/>
<dbReference type="SUPFAM" id="SSF111278">
    <property type="entry name" value="SSo0622-like"/>
    <property type="match status" value="1"/>
</dbReference>
<evidence type="ECO:0000256" key="4">
    <source>
        <dbReference type="ARBA" id="ARBA00022691"/>
    </source>
</evidence>
<comment type="pathway">
    <text evidence="1">tRNA modification; wybutosine-tRNA(Phe) biosynthesis.</text>
</comment>
<dbReference type="PANTHER" id="PTHR23245">
    <property type="entry name" value="TRNA METHYLTRANSFERASE"/>
    <property type="match status" value="1"/>
</dbReference>
<dbReference type="UniPathway" id="UPA00375"/>
<dbReference type="eggNOG" id="KOG1227">
    <property type="taxonomic scope" value="Eukaryota"/>
</dbReference>
<dbReference type="GO" id="GO:0102522">
    <property type="term" value="F:tRNA 4-demethylwyosine alpha-amino-alpha-carboxypropyltransferase activity"/>
    <property type="evidence" value="ECO:0007669"/>
    <property type="project" value="UniProtKB-EC"/>
</dbReference>
<reference evidence="9 10" key="4">
    <citation type="journal article" date="2011" name="BMC Genomics">
        <title>RNA-Seq improves annotation of protein-coding genes in the cucumber genome.</title>
        <authorList>
            <person name="Li Z."/>
            <person name="Zhang Z."/>
            <person name="Yan P."/>
            <person name="Huang S."/>
            <person name="Fei Z."/>
            <person name="Lin K."/>
        </authorList>
    </citation>
    <scope>NUCLEOTIDE SEQUENCE [LARGE SCALE GENOMIC DNA]</scope>
    <source>
        <strain evidence="10">cv. 9930</strain>
    </source>
</reference>
<dbReference type="GO" id="GO:0008175">
    <property type="term" value="F:tRNA methyltransferase activity"/>
    <property type="evidence" value="ECO:0000318"/>
    <property type="project" value="GO_Central"/>
</dbReference>
<evidence type="ECO:0000256" key="3">
    <source>
        <dbReference type="ARBA" id="ARBA00022679"/>
    </source>
</evidence>
<evidence type="ECO:0000259" key="8">
    <source>
        <dbReference type="PROSITE" id="PS51684"/>
    </source>
</evidence>
<accession>A0A0A0KHU3</accession>
<comment type="catalytic activity">
    <reaction evidence="6">
        <text>4-demethyl-7-[(3S)-3-amino-3-carboxypropyl]wyosine(37) in tRNA(Phe) + S-adenosyl-L-methionine = 7-[(3S)-3-amino-3-carboxypropyl]wyosine(37) in tRNA(Phe) + S-adenosyl-L-homocysteine + H(+)</text>
        <dbReference type="Rhea" id="RHEA:36635"/>
        <dbReference type="Rhea" id="RHEA-COMP:10378"/>
        <dbReference type="Rhea" id="RHEA-COMP:10379"/>
        <dbReference type="ChEBI" id="CHEBI:15378"/>
        <dbReference type="ChEBI" id="CHEBI:57856"/>
        <dbReference type="ChEBI" id="CHEBI:59789"/>
        <dbReference type="ChEBI" id="CHEBI:73543"/>
        <dbReference type="ChEBI" id="CHEBI:73550"/>
        <dbReference type="EC" id="2.1.1.282"/>
    </reaction>
</comment>
<dbReference type="FunFam" id="3.40.50.150:FF:000131">
    <property type="entry name" value="tRNA wybutosine-synthesizing protein 2/3/4"/>
    <property type="match status" value="1"/>
</dbReference>
<dbReference type="EMBL" id="CM002927">
    <property type="protein sequence ID" value="KGN49113.1"/>
    <property type="molecule type" value="Genomic_DNA"/>
</dbReference>
<dbReference type="GO" id="GO:0005737">
    <property type="term" value="C:cytoplasm"/>
    <property type="evidence" value="ECO:0000318"/>
    <property type="project" value="GO_Central"/>
</dbReference>
<dbReference type="InterPro" id="IPR015915">
    <property type="entry name" value="Kelch-typ_b-propeller"/>
</dbReference>
<evidence type="ECO:0000313" key="10">
    <source>
        <dbReference type="Proteomes" id="UP000029981"/>
    </source>
</evidence>
<evidence type="ECO:0000313" key="9">
    <source>
        <dbReference type="EMBL" id="KGN49113.1"/>
    </source>
</evidence>
<dbReference type="Gramene" id="KGN49113">
    <property type="protein sequence ID" value="KGN49113"/>
    <property type="gene ID" value="Csa_6G513770"/>
</dbReference>
<dbReference type="InterPro" id="IPR030382">
    <property type="entry name" value="MeTrfase_TRM5/TYW2"/>
</dbReference>
<reference evidence="9 10" key="2">
    <citation type="journal article" date="2009" name="PLoS ONE">
        <title>An integrated genetic and cytogenetic map of the cucumber genome.</title>
        <authorList>
            <person name="Ren Y."/>
            <person name="Zhang Z."/>
            <person name="Liu J."/>
            <person name="Staub J.E."/>
            <person name="Han Y."/>
            <person name="Cheng Z."/>
            <person name="Li X."/>
            <person name="Lu J."/>
            <person name="Miao H."/>
            <person name="Kang H."/>
            <person name="Xie B."/>
            <person name="Gu X."/>
            <person name="Wang X."/>
            <person name="Du Y."/>
            <person name="Jin W."/>
            <person name="Huang S."/>
        </authorList>
    </citation>
    <scope>NUCLEOTIDE SEQUENCE [LARGE SCALE GENOMIC DNA]</scope>
    <source>
        <strain evidence="10">cv. 9930</strain>
    </source>
</reference>
<evidence type="ECO:0000256" key="1">
    <source>
        <dbReference type="ARBA" id="ARBA00004797"/>
    </source>
</evidence>
<dbReference type="GO" id="GO:0031591">
    <property type="term" value="P:wybutosine biosynthetic process"/>
    <property type="evidence" value="ECO:0000318"/>
    <property type="project" value="GO_Central"/>
</dbReference>
<dbReference type="PROSITE" id="PS51684">
    <property type="entry name" value="SAM_MT_TRM5_TYW2"/>
    <property type="match status" value="1"/>
</dbReference>
<dbReference type="GO" id="GO:0030488">
    <property type="term" value="P:tRNA methylation"/>
    <property type="evidence" value="ECO:0000318"/>
    <property type="project" value="GO_Central"/>
</dbReference>
<dbReference type="Pfam" id="PF02676">
    <property type="entry name" value="TYW3"/>
    <property type="match status" value="1"/>
</dbReference>
<dbReference type="OMA" id="AVECKDL"/>
<dbReference type="Gene3D" id="3.30.1960.10">
    <property type="entry name" value="tRNA wybutosine-synthesizing-like"/>
    <property type="match status" value="1"/>
</dbReference>
<dbReference type="InterPro" id="IPR056743">
    <property type="entry name" value="TRM5-TYW2-like_MTfase"/>
</dbReference>
<dbReference type="PANTHER" id="PTHR23245:SF25">
    <property type="entry name" value="TRNA WYBUTOSINE-SYNTHESIZING PROTEIN 2 HOMOLOG"/>
    <property type="match status" value="1"/>
</dbReference>
<keyword evidence="4" id="KW-0949">S-adenosyl-L-methionine</keyword>
<evidence type="ECO:0000256" key="7">
    <source>
        <dbReference type="ARBA" id="ARBA00049400"/>
    </source>
</evidence>
<sequence length="1106" mass="122700">MRFVIKILIVYRLQVGSLTPLQRGHWPNSRAIQFHFFNLLHRPPSFAVVEAPSTPVEILGRFLKAAKRMEFEKRKAATMASLGSTETDKSPKGSLDTPIIPLINTLNSHPSYFTTSSCSGRISILAQPISTTSAAAPKPKKKALGGSWLFVSHEFAEPNSVIDLLFRSPSTNRELSELVFRFEPLIIAVECKDLGSAQALVSTAISCGFRESGITSASKRVIIAIRCSIRMEVPLGTSEKIMVTPEYVQYLVNVANEKMVANKKRTDGFLKGLQSSISDASRTCHGIPSREATENVNDSLDSKGHDCADGDDGAALEGGVRNANSGSSEACSYSLSVEQIDIAGEPIEKLFIWGHSATTIHDKVIAFGGFGGMGRHARRNDLLLLDMLSYTLQTINVEDSPSPRLGHTSSLVGDRLYVVGGRTDPTCILNDVWLFNITQEKWTLLECTGSPFSPRHRHAAAALGSKIYVFGGLENDRISSSFIFLDSDSHQWKEIQAGGEQPCGRHSHSMVSYGSHIYMFGGYDGEKTLGDLYSFDTNACYWKKENIAGTTPNARFSHAMFVYKNYIGIIGGCPVTQTYQELALLDLQLRCWRHVSLNCTGRELFVRSTVSVVGNDLILVGGGASCYAFGTTFSEPMKIRLHPLISSEVVLGHSGNTEKLEKANRDPKCMPNGNAQSFNEAFGFNIDFEKSNSHEQKQGALYWVLQIERKYAKLVKDILKKFGWLDMGRNVSSRGSGTHICFPVNVKFCDTFDEKQSWWADQLEQENDFRISGPESWEGCLTSNLKALNVLKKCGATKLVDEVVDIKTAAKTPFKKMSEAMSSLLKHNGLSEELLEELPTRWERLGDIVVLPVTSFKDPTWDTIGEELWPLVAKSLGTYRLARQGRVASTGTRDSNLEILLGDNGWVEHRENGITYSFDATKCMFSWGNLSEKLRMAHLNCKEETVVDLFAGIGYFVLPFLVGAKAKLVYACEWNPHAIEALKRNLQANCVSNRCVVLEGDNRETAPKGVADRVCLGLLPTSEGSWVTAVRALRSEGGTLHVHDNVKDSEEEQWTQRLVHSITEIAKSEGHCWDITIEHIERVKWYAPHIRHLVADVQCKRIQRNS</sequence>
<evidence type="ECO:0000256" key="5">
    <source>
        <dbReference type="ARBA" id="ARBA00022694"/>
    </source>
</evidence>
<name>A0A0A0KHU3_CUCSA</name>
<dbReference type="FunFam" id="3.30.1960.10:FF:000002">
    <property type="entry name" value="tRNA wybutosine-synthesizing protein 2/3/4"/>
    <property type="match status" value="1"/>
</dbReference>
<dbReference type="eggNOG" id="KOG0379">
    <property type="taxonomic scope" value="Eukaryota"/>
</dbReference>
<dbReference type="Proteomes" id="UP000029981">
    <property type="component" value="Chromosome 6"/>
</dbReference>
<dbReference type="InterPro" id="IPR056744">
    <property type="entry name" value="TRM5/TYW2-like_N"/>
</dbReference>
<dbReference type="Gene3D" id="2.120.10.80">
    <property type="entry name" value="Kelch-type beta propeller"/>
    <property type="match status" value="2"/>
</dbReference>
<keyword evidence="10" id="KW-1185">Reference proteome</keyword>
<evidence type="ECO:0000256" key="6">
    <source>
        <dbReference type="ARBA" id="ARBA00049202"/>
    </source>
</evidence>
<dbReference type="InterPro" id="IPR036602">
    <property type="entry name" value="tRNA_yW-synthesising-like_sf"/>
</dbReference>
<comment type="catalytic activity">
    <reaction evidence="7">
        <text>4-demethylwyosine(37) in tRNA(Phe) + S-adenosyl-L-methionine = 4-demethyl-7-[(3S)-3-amino-3-carboxypropyl]wyosine(37) in tRNA(Phe) + S-methyl-5'-thioadenosine + H(+)</text>
        <dbReference type="Rhea" id="RHEA:36355"/>
        <dbReference type="Rhea" id="RHEA-COMP:10164"/>
        <dbReference type="Rhea" id="RHEA-COMP:10378"/>
        <dbReference type="ChEBI" id="CHEBI:15378"/>
        <dbReference type="ChEBI" id="CHEBI:17509"/>
        <dbReference type="ChEBI" id="CHEBI:59789"/>
        <dbReference type="ChEBI" id="CHEBI:64315"/>
        <dbReference type="ChEBI" id="CHEBI:73550"/>
        <dbReference type="EC" id="2.5.1.114"/>
    </reaction>
</comment>
<keyword evidence="3" id="KW-0808">Transferase</keyword>
<reference evidence="9 10" key="3">
    <citation type="journal article" date="2010" name="BMC Genomics">
        <title>Transcriptome sequencing and comparative analysis of cucumber flowers with different sex types.</title>
        <authorList>
            <person name="Guo S."/>
            <person name="Zheng Y."/>
            <person name="Joung J.G."/>
            <person name="Liu S."/>
            <person name="Zhang Z."/>
            <person name="Crasta O.R."/>
            <person name="Sobral B.W."/>
            <person name="Xu Y."/>
            <person name="Huang S."/>
            <person name="Fei Z."/>
        </authorList>
    </citation>
    <scope>NUCLEOTIDE SEQUENCE [LARGE SCALE GENOMIC DNA]</scope>
    <source>
        <strain evidence="10">cv. 9930</strain>
    </source>
</reference>
<dbReference type="InterPro" id="IPR003827">
    <property type="entry name" value="tRNA_yW-synthesising"/>
</dbReference>
<dbReference type="FunFam" id="2.120.10.80:FF:000128">
    <property type="entry name" value="tRNA wybutosine-synthesizing protein 2/3/4"/>
    <property type="match status" value="1"/>
</dbReference>
<keyword evidence="5" id="KW-0819">tRNA processing</keyword>
<dbReference type="Pfam" id="PF24681">
    <property type="entry name" value="Kelch_KLHDC2_KLHL20_DRC7"/>
    <property type="match status" value="1"/>
</dbReference>
<dbReference type="InterPro" id="IPR029063">
    <property type="entry name" value="SAM-dependent_MTases_sf"/>
</dbReference>
<dbReference type="SUPFAM" id="SSF117281">
    <property type="entry name" value="Kelch motif"/>
    <property type="match status" value="1"/>
</dbReference>
<gene>
    <name evidence="9" type="ORF">Csa_6G513770</name>
</gene>
<proteinExistence type="predicted"/>
<dbReference type="AlphaFoldDB" id="A0A0A0KHU3"/>
<dbReference type="SUPFAM" id="SSF53335">
    <property type="entry name" value="S-adenosyl-L-methionine-dependent methyltransferases"/>
    <property type="match status" value="1"/>
</dbReference>
<evidence type="ECO:0000256" key="2">
    <source>
        <dbReference type="ARBA" id="ARBA00022603"/>
    </source>
</evidence>
<dbReference type="CDD" id="cd02440">
    <property type="entry name" value="AdoMet_MTases"/>
    <property type="match status" value="1"/>
</dbReference>
<dbReference type="eggNOG" id="KOG1228">
    <property type="taxonomic scope" value="Eukaryota"/>
</dbReference>
<keyword evidence="2" id="KW-0489">Methyltransferase</keyword>
<dbReference type="Pfam" id="PF02475">
    <property type="entry name" value="TRM5-TYW2_MTfase"/>
    <property type="match status" value="1"/>
</dbReference>
<dbReference type="Gene3D" id="3.30.300.110">
    <property type="entry name" value="Met-10+ protein-like domains"/>
    <property type="match status" value="1"/>
</dbReference>